<dbReference type="PANTHER" id="PTHR33446">
    <property type="entry name" value="PROTEIN TONB-RELATED"/>
    <property type="match status" value="1"/>
</dbReference>
<comment type="caution">
    <text evidence="12">The sequence shown here is derived from an EMBL/GenBank/DDBJ whole genome shotgun (WGS) entry which is preliminary data.</text>
</comment>
<evidence type="ECO:0000259" key="11">
    <source>
        <dbReference type="PROSITE" id="PS52015"/>
    </source>
</evidence>
<feature type="chain" id="PRO_5009225489" description="TonB C-terminal domain-containing protein" evidence="10">
    <location>
        <begin position="22"/>
        <end position="196"/>
    </location>
</feature>
<dbReference type="Pfam" id="PF03544">
    <property type="entry name" value="TonB_C"/>
    <property type="match status" value="1"/>
</dbReference>
<keyword evidence="5" id="KW-0997">Cell inner membrane</keyword>
<dbReference type="SUPFAM" id="SSF74653">
    <property type="entry name" value="TolA/TonB C-terminal domain"/>
    <property type="match status" value="1"/>
</dbReference>
<proteinExistence type="inferred from homology"/>
<dbReference type="GO" id="GO:0055085">
    <property type="term" value="P:transmembrane transport"/>
    <property type="evidence" value="ECO:0007669"/>
    <property type="project" value="InterPro"/>
</dbReference>
<dbReference type="PROSITE" id="PS52015">
    <property type="entry name" value="TONB_CTD"/>
    <property type="match status" value="1"/>
</dbReference>
<dbReference type="InterPro" id="IPR051045">
    <property type="entry name" value="TonB-dependent_transducer"/>
</dbReference>
<dbReference type="GO" id="GO:0015031">
    <property type="term" value="P:protein transport"/>
    <property type="evidence" value="ECO:0007669"/>
    <property type="project" value="UniProtKB-KW"/>
</dbReference>
<dbReference type="AlphaFoldDB" id="A0A1F6TFT5"/>
<evidence type="ECO:0000256" key="3">
    <source>
        <dbReference type="ARBA" id="ARBA00022448"/>
    </source>
</evidence>
<dbReference type="Proteomes" id="UP000179344">
    <property type="component" value="Unassembled WGS sequence"/>
</dbReference>
<keyword evidence="7" id="KW-0653">Protein transport</keyword>
<reference evidence="12 13" key="1">
    <citation type="journal article" date="2016" name="Nat. Commun.">
        <title>Thousands of microbial genomes shed light on interconnected biogeochemical processes in an aquifer system.</title>
        <authorList>
            <person name="Anantharaman K."/>
            <person name="Brown C.T."/>
            <person name="Hug L.A."/>
            <person name="Sharon I."/>
            <person name="Castelle C.J."/>
            <person name="Probst A.J."/>
            <person name="Thomas B.C."/>
            <person name="Singh A."/>
            <person name="Wilkins M.J."/>
            <person name="Karaoz U."/>
            <person name="Brodie E.L."/>
            <person name="Williams K.H."/>
            <person name="Hubbard S.S."/>
            <person name="Banfield J.F."/>
        </authorList>
    </citation>
    <scope>NUCLEOTIDE SEQUENCE [LARGE SCALE GENOMIC DNA]</scope>
</reference>
<evidence type="ECO:0000256" key="4">
    <source>
        <dbReference type="ARBA" id="ARBA00022475"/>
    </source>
</evidence>
<evidence type="ECO:0000313" key="12">
    <source>
        <dbReference type="EMBL" id="OGI43949.1"/>
    </source>
</evidence>
<evidence type="ECO:0000256" key="9">
    <source>
        <dbReference type="ARBA" id="ARBA00023136"/>
    </source>
</evidence>
<gene>
    <name evidence="12" type="ORF">A2V92_01780</name>
</gene>
<evidence type="ECO:0000256" key="1">
    <source>
        <dbReference type="ARBA" id="ARBA00004383"/>
    </source>
</evidence>
<accession>A0A1F6TFT5</accession>
<keyword evidence="4" id="KW-1003">Cell membrane</keyword>
<evidence type="ECO:0000256" key="5">
    <source>
        <dbReference type="ARBA" id="ARBA00022519"/>
    </source>
</evidence>
<dbReference type="EMBL" id="MFST01000094">
    <property type="protein sequence ID" value="OGI43949.1"/>
    <property type="molecule type" value="Genomic_DNA"/>
</dbReference>
<organism evidence="12 13">
    <name type="scientific">Candidatus Muproteobacteria bacterium RBG_16_65_31</name>
    <dbReference type="NCBI Taxonomy" id="1817759"/>
    <lineage>
        <taxon>Bacteria</taxon>
        <taxon>Pseudomonadati</taxon>
        <taxon>Pseudomonadota</taxon>
        <taxon>Candidatus Muproteobacteria</taxon>
    </lineage>
</organism>
<comment type="similarity">
    <text evidence="2">Belongs to the TonB family.</text>
</comment>
<keyword evidence="8" id="KW-1133">Transmembrane helix</keyword>
<feature type="signal peptide" evidence="10">
    <location>
        <begin position="1"/>
        <end position="21"/>
    </location>
</feature>
<dbReference type="InterPro" id="IPR037682">
    <property type="entry name" value="TonB_C"/>
</dbReference>
<keyword evidence="10" id="KW-0732">Signal</keyword>
<dbReference type="GO" id="GO:0031992">
    <property type="term" value="F:energy transducer activity"/>
    <property type="evidence" value="ECO:0007669"/>
    <property type="project" value="TreeGrafter"/>
</dbReference>
<evidence type="ECO:0000256" key="2">
    <source>
        <dbReference type="ARBA" id="ARBA00006555"/>
    </source>
</evidence>
<dbReference type="NCBIfam" id="TIGR01352">
    <property type="entry name" value="tonB_Cterm"/>
    <property type="match status" value="1"/>
</dbReference>
<sequence>MRPHRASPLPFFFVLSLMAHAAMLAGWRTPHAISLPALGDQILEVALAGAAPVRNHIPAGTENAFEAAGPESVSVYRSDQENTSAQSAAPASVHSVPATEQNFLLGRLNSELSRHLIYPPLARERRWEGTVWLGFRLESSGRLDQIRVARGSGYDVLDQSALHSLAMVGRLPGAETVLRGRDINMQLPVIYRLIEN</sequence>
<evidence type="ECO:0000256" key="6">
    <source>
        <dbReference type="ARBA" id="ARBA00022692"/>
    </source>
</evidence>
<evidence type="ECO:0000256" key="8">
    <source>
        <dbReference type="ARBA" id="ARBA00022989"/>
    </source>
</evidence>
<evidence type="ECO:0000313" key="13">
    <source>
        <dbReference type="Proteomes" id="UP000179344"/>
    </source>
</evidence>
<keyword evidence="9" id="KW-0472">Membrane</keyword>
<evidence type="ECO:0000256" key="10">
    <source>
        <dbReference type="SAM" id="SignalP"/>
    </source>
</evidence>
<dbReference type="GO" id="GO:0098797">
    <property type="term" value="C:plasma membrane protein complex"/>
    <property type="evidence" value="ECO:0007669"/>
    <property type="project" value="TreeGrafter"/>
</dbReference>
<feature type="domain" description="TonB C-terminal" evidence="11">
    <location>
        <begin position="103"/>
        <end position="196"/>
    </location>
</feature>
<protein>
    <recommendedName>
        <fullName evidence="11">TonB C-terminal domain-containing protein</fullName>
    </recommendedName>
</protein>
<dbReference type="PANTHER" id="PTHR33446:SF2">
    <property type="entry name" value="PROTEIN TONB"/>
    <property type="match status" value="1"/>
</dbReference>
<keyword evidence="3" id="KW-0813">Transport</keyword>
<dbReference type="Gene3D" id="3.30.1150.10">
    <property type="match status" value="1"/>
</dbReference>
<dbReference type="InterPro" id="IPR006260">
    <property type="entry name" value="TonB/TolA_C"/>
</dbReference>
<keyword evidence="6" id="KW-0812">Transmembrane</keyword>
<evidence type="ECO:0000256" key="7">
    <source>
        <dbReference type="ARBA" id="ARBA00022927"/>
    </source>
</evidence>
<comment type="subcellular location">
    <subcellularLocation>
        <location evidence="1">Cell inner membrane</location>
        <topology evidence="1">Single-pass membrane protein</topology>
        <orientation evidence="1">Periplasmic side</orientation>
    </subcellularLocation>
</comment>
<name>A0A1F6TFT5_9PROT</name>